<dbReference type="OrthoDB" id="10444234at2759"/>
<sequence length="128" mass="14472">MARWYARGRNPTSTALKLDMAIIQEAKSVFNSLFNSKGSVFVFYEMFRPETVRLSDGLELIRERRASEADPFTQGFRVMRRRLSLTGTPVTSYTDHDSGGLGNRLPALHTEQLVRSEVCLCPQTSAVR</sequence>
<gene>
    <name evidence="1" type="ORF">CSKR_110547</name>
</gene>
<dbReference type="EMBL" id="NIRI02000056">
    <property type="protein sequence ID" value="KAG5443199.1"/>
    <property type="molecule type" value="Genomic_DNA"/>
</dbReference>
<evidence type="ECO:0000313" key="1">
    <source>
        <dbReference type="EMBL" id="KAG5443199.1"/>
    </source>
</evidence>
<accession>A0A419Q4U7</accession>
<reference evidence="1 2" key="1">
    <citation type="journal article" date="2018" name="Biotechnol. Adv.">
        <title>Improved genomic resources and new bioinformatic workflow for the carcinogenic parasite Clonorchis sinensis: Biotechnological implications.</title>
        <authorList>
            <person name="Wang D."/>
            <person name="Korhonen P.K."/>
            <person name="Gasser R.B."/>
            <person name="Young N.D."/>
        </authorList>
    </citation>
    <scope>NUCLEOTIDE SEQUENCE [LARGE SCALE GENOMIC DNA]</scope>
    <source>
        <strain evidence="1">Cs-k2</strain>
    </source>
</reference>
<evidence type="ECO:0000313" key="2">
    <source>
        <dbReference type="Proteomes" id="UP000286415"/>
    </source>
</evidence>
<name>A0A419Q4U7_CLOSI</name>
<comment type="caution">
    <text evidence="1">The sequence shown here is derived from an EMBL/GenBank/DDBJ whole genome shotgun (WGS) entry which is preliminary data.</text>
</comment>
<dbReference type="InParanoid" id="A0A419Q4U7"/>
<protein>
    <submittedName>
        <fullName evidence="1">Uncharacterized protein</fullName>
    </submittedName>
</protein>
<dbReference type="AlphaFoldDB" id="A0A419Q4U7"/>
<organism evidence="1 2">
    <name type="scientific">Clonorchis sinensis</name>
    <name type="common">Chinese liver fluke</name>
    <dbReference type="NCBI Taxonomy" id="79923"/>
    <lineage>
        <taxon>Eukaryota</taxon>
        <taxon>Metazoa</taxon>
        <taxon>Spiralia</taxon>
        <taxon>Lophotrochozoa</taxon>
        <taxon>Platyhelminthes</taxon>
        <taxon>Trematoda</taxon>
        <taxon>Digenea</taxon>
        <taxon>Opisthorchiida</taxon>
        <taxon>Opisthorchiata</taxon>
        <taxon>Opisthorchiidae</taxon>
        <taxon>Clonorchis</taxon>
    </lineage>
</organism>
<proteinExistence type="predicted"/>
<dbReference type="Proteomes" id="UP000286415">
    <property type="component" value="Unassembled WGS sequence"/>
</dbReference>
<keyword evidence="2" id="KW-1185">Reference proteome</keyword>
<reference evidence="1 2" key="2">
    <citation type="journal article" date="2021" name="Genomics">
        <title>High-quality reference genome for Clonorchis sinensis.</title>
        <authorList>
            <person name="Young N.D."/>
            <person name="Stroehlein A.J."/>
            <person name="Kinkar L."/>
            <person name="Wang T."/>
            <person name="Sohn W.M."/>
            <person name="Chang B.C.H."/>
            <person name="Kaur P."/>
            <person name="Weisz D."/>
            <person name="Dudchenko O."/>
            <person name="Aiden E.L."/>
            <person name="Korhonen P.K."/>
            <person name="Gasser R.B."/>
        </authorList>
    </citation>
    <scope>NUCLEOTIDE SEQUENCE [LARGE SCALE GENOMIC DNA]</scope>
    <source>
        <strain evidence="1">Cs-k2</strain>
    </source>
</reference>